<dbReference type="GO" id="GO:0008234">
    <property type="term" value="F:cysteine-type peptidase activity"/>
    <property type="evidence" value="ECO:0007669"/>
    <property type="project" value="InterPro"/>
</dbReference>
<proteinExistence type="predicted"/>
<dbReference type="InterPro" id="IPR029030">
    <property type="entry name" value="Caspase-like_dom_sf"/>
</dbReference>
<dbReference type="Proteomes" id="UP000322791">
    <property type="component" value="Unassembled WGS sequence"/>
</dbReference>
<organism evidence="4 5">
    <name type="scientific">Hymenobacter lutimineralis</name>
    <dbReference type="NCBI Taxonomy" id="2606448"/>
    <lineage>
        <taxon>Bacteria</taxon>
        <taxon>Pseudomonadati</taxon>
        <taxon>Bacteroidota</taxon>
        <taxon>Cytophagia</taxon>
        <taxon>Cytophagales</taxon>
        <taxon>Hymenobacteraceae</taxon>
        <taxon>Hymenobacter</taxon>
    </lineage>
</organism>
<evidence type="ECO:0000313" key="5">
    <source>
        <dbReference type="Proteomes" id="UP000322791"/>
    </source>
</evidence>
<evidence type="ECO:0000313" key="4">
    <source>
        <dbReference type="EMBL" id="TYZ10153.1"/>
    </source>
</evidence>
<feature type="chain" id="PRO_5023130836" evidence="2">
    <location>
        <begin position="21"/>
        <end position="1313"/>
    </location>
</feature>
<keyword evidence="1 2" id="KW-0732">Signal</keyword>
<dbReference type="EMBL" id="VTHL01000008">
    <property type="protein sequence ID" value="TYZ10153.1"/>
    <property type="molecule type" value="Genomic_DNA"/>
</dbReference>
<dbReference type="Gene3D" id="2.60.40.4070">
    <property type="match status" value="1"/>
</dbReference>
<keyword evidence="5" id="KW-1185">Reference proteome</keyword>
<dbReference type="NCBIfam" id="NF033707">
    <property type="entry name" value="T9SS_sortase"/>
    <property type="match status" value="1"/>
</dbReference>
<name>A0A5D6V309_9BACT</name>
<sequence>MHFRFLGLLLVFLSSGFATQAQQTGTLLSRQTLHWQGYATVELPNGRKQQVPAPREGGFLPNQVVPFYQFSVAGAVAQGELQEAVYAPFSAADARLLAGARVEASPTLQVRTGIASRRPLTTITLAPLRRSATGQLEKLVSFTYAYTLDSAPSARQRAAARTYAPGSVLAQGQWFKIGVPETGIYKLDKATLRTLGLDVQTLDPRRLQLYGNATGQLPQLNRTARPDDLVENAIYVSGNNDATFGDDEYVLFYGRSPHIWEAGSASRPFRHLYHSYTDTTYYFITVGTAPGRRVAPAATPAAAPSATISTYLDRQFHEIDLYNLLKSGRQWLGESVDTGGKLEFTFNGPEVVASTPVRLTSLTAASSFNSTSFGVSLNDQSVGNQFIRGRSSGAFPEAANVALTTFSTSVAAGTTGLKVQLSYNASGDITAKGYLDYLEVLAERRLQLDGAVRDFRSLANVAPGAVSEFVVTGAATATVWDVTNPRRPAERQLSNGRFTAPSDSVREYIAFQGTTFPAPRLFGKVANQNLHALSQGNALDLVIVTHPLFQAEAERLAQHRRTHDGLQVQVATTNQVYNEFSSGGQDVSAIRDFMKMVYETSERPATTSKLMLLLFGDASYDYKADPANDPKFEPEYWKNRQVKDAANQNYVPVYESYESFVPIFTSAGVSFSSDDYFGLLDENEGRWEESFAGDFELMDIGVGRLPVRTPADQPRSTTQARLVVDKLISYDQPTGYGKWRNRLTFVSDDGDANLHTLQSAEVLTDLLTASQPAYNLHKVYLDMYPQQAVAGGQRSPATETAIDQSIEQGSLIVNYTGHGGPLAWADEQIFTKSAIERLQNTNRLTFLLTATCDFSIYDDPGLVSAGEVALTDIAGGAVALLTTTRVVFQNYNLLLSRHFYESAFPAPGAPLPRLGDVVSATKNSSVVGTYNRNFALLGDPSMRLAYPEYETTVRAINQKAVTNGTAPADTLKAMDTVELTGDVSDRNSQLASDFNGTVQVTVFDKPSPFTMLGNEGDDGRQTVDVQESILYDGQATVRNGQFTTSFVIPRDINYRVDAGKISLYASSPTLRRDAHGANRQVLIGGVAAGVKRDTIPPTIRLFMDSESFVFGGTTGTTTTLMAQLRDSSGINTAGSGIGHEITVILDNAPTNVLVLNDYYTADVDNFRSGRVRYLFKNLTPGPHVLRLKAWDTFNNSAEQEIEFVVVRNEKLALDHLLNYPNPFATTTTFHFDHNRNGEELEVQVQVFTVTGKLIRTLSTSLASSPAHVAALTWDGRDEFNDQVARGVYLYRVHLRSPRDGSQVSKFEKLVLLR</sequence>
<dbReference type="Pfam" id="PF01364">
    <property type="entry name" value="Peptidase_C25"/>
    <property type="match status" value="1"/>
</dbReference>
<dbReference type="Gene3D" id="3.40.50.1460">
    <property type="match status" value="1"/>
</dbReference>
<dbReference type="GO" id="GO:0006508">
    <property type="term" value="P:proteolysis"/>
    <property type="evidence" value="ECO:0007669"/>
    <property type="project" value="InterPro"/>
</dbReference>
<evidence type="ECO:0000256" key="1">
    <source>
        <dbReference type="ARBA" id="ARBA00022729"/>
    </source>
</evidence>
<dbReference type="CDD" id="cd02258">
    <property type="entry name" value="Peptidase_C25_N"/>
    <property type="match status" value="1"/>
</dbReference>
<feature type="signal peptide" evidence="2">
    <location>
        <begin position="1"/>
        <end position="20"/>
    </location>
</feature>
<evidence type="ECO:0000256" key="2">
    <source>
        <dbReference type="SAM" id="SignalP"/>
    </source>
</evidence>
<comment type="caution">
    <text evidence="4">The sequence shown here is derived from an EMBL/GenBank/DDBJ whole genome shotgun (WGS) entry which is preliminary data.</text>
</comment>
<accession>A0A5D6V309</accession>
<dbReference type="InterPro" id="IPR001769">
    <property type="entry name" value="Gingipain"/>
</dbReference>
<dbReference type="Gene3D" id="3.40.50.10390">
    <property type="entry name" value="Gingipain r, domain 1"/>
    <property type="match status" value="1"/>
</dbReference>
<gene>
    <name evidence="4" type="primary">porU</name>
    <name evidence="4" type="ORF">FY528_09860</name>
</gene>
<dbReference type="SUPFAM" id="SSF52129">
    <property type="entry name" value="Caspase-like"/>
    <property type="match status" value="1"/>
</dbReference>
<feature type="domain" description="Gingipain" evidence="3">
    <location>
        <begin position="542"/>
        <end position="944"/>
    </location>
</feature>
<dbReference type="InterPro" id="IPR029031">
    <property type="entry name" value="Gingipain_N_sf"/>
</dbReference>
<reference evidence="4 5" key="1">
    <citation type="submission" date="2019-08" db="EMBL/GenBank/DDBJ databases">
        <authorList>
            <person name="Seo M.-J."/>
        </authorList>
    </citation>
    <scope>NUCLEOTIDE SEQUENCE [LARGE SCALE GENOMIC DNA]</scope>
    <source>
        <strain evidence="4 5">KIGAM108</strain>
    </source>
</reference>
<dbReference type="RefSeq" id="WP_149070827.1">
    <property type="nucleotide sequence ID" value="NZ_VTHL01000008.1"/>
</dbReference>
<evidence type="ECO:0000259" key="3">
    <source>
        <dbReference type="Pfam" id="PF01364"/>
    </source>
</evidence>
<protein>
    <submittedName>
        <fullName evidence="4">Type IX secretion system sortase PorU</fullName>
    </submittedName>
</protein>